<reference evidence="1" key="1">
    <citation type="journal article" date="2021" name="Sci. Rep.">
        <title>Diploid genomic architecture of Nitzschia inconspicua, an elite biomass production diatom.</title>
        <authorList>
            <person name="Oliver A."/>
            <person name="Podell S."/>
            <person name="Pinowska A."/>
            <person name="Traller J.C."/>
            <person name="Smith S.R."/>
            <person name="McClure R."/>
            <person name="Beliaev A."/>
            <person name="Bohutskyi P."/>
            <person name="Hill E.A."/>
            <person name="Rabines A."/>
            <person name="Zheng H."/>
            <person name="Allen L.Z."/>
            <person name="Kuo A."/>
            <person name="Grigoriev I.V."/>
            <person name="Allen A.E."/>
            <person name="Hazlebeck D."/>
            <person name="Allen E.E."/>
        </authorList>
    </citation>
    <scope>NUCLEOTIDE SEQUENCE</scope>
    <source>
        <strain evidence="1">Hildebrandi</strain>
    </source>
</reference>
<dbReference type="Proteomes" id="UP000693970">
    <property type="component" value="Unassembled WGS sequence"/>
</dbReference>
<gene>
    <name evidence="1" type="ORF">IV203_016034</name>
</gene>
<proteinExistence type="predicted"/>
<dbReference type="OrthoDB" id="50242at2759"/>
<evidence type="ECO:0000313" key="2">
    <source>
        <dbReference type="Proteomes" id="UP000693970"/>
    </source>
</evidence>
<name>A0A9K3KPA3_9STRA</name>
<comment type="caution">
    <text evidence="1">The sequence shown here is derived from an EMBL/GenBank/DDBJ whole genome shotgun (WGS) entry which is preliminary data.</text>
</comment>
<evidence type="ECO:0000313" key="1">
    <source>
        <dbReference type="EMBL" id="KAG7347329.1"/>
    </source>
</evidence>
<organism evidence="1 2">
    <name type="scientific">Nitzschia inconspicua</name>
    <dbReference type="NCBI Taxonomy" id="303405"/>
    <lineage>
        <taxon>Eukaryota</taxon>
        <taxon>Sar</taxon>
        <taxon>Stramenopiles</taxon>
        <taxon>Ochrophyta</taxon>
        <taxon>Bacillariophyta</taxon>
        <taxon>Bacillariophyceae</taxon>
        <taxon>Bacillariophycidae</taxon>
        <taxon>Bacillariales</taxon>
        <taxon>Bacillariaceae</taxon>
        <taxon>Nitzschia</taxon>
    </lineage>
</organism>
<reference evidence="1" key="2">
    <citation type="submission" date="2021-04" db="EMBL/GenBank/DDBJ databases">
        <authorList>
            <person name="Podell S."/>
        </authorList>
    </citation>
    <scope>NUCLEOTIDE SEQUENCE</scope>
    <source>
        <strain evidence="1">Hildebrandi</strain>
    </source>
</reference>
<protein>
    <recommendedName>
        <fullName evidence="3">Protein kinase domain-containing protein</fullName>
    </recommendedName>
</protein>
<evidence type="ECO:0008006" key="3">
    <source>
        <dbReference type="Google" id="ProtNLM"/>
    </source>
</evidence>
<accession>A0A9K3KPA3</accession>
<keyword evidence="2" id="KW-1185">Reference proteome</keyword>
<dbReference type="EMBL" id="JAGRRH010000020">
    <property type="protein sequence ID" value="KAG7347329.1"/>
    <property type="molecule type" value="Genomic_DNA"/>
</dbReference>
<sequence>MEAVKDAVGEMKRVVKKDLTDSEASCLLSVFSSEAVLISLGQYKDRDIQSLFLKIQRMVKTATKAKLASSYTFDGLVPMAFGRGNSVLQYVIRGSDLYCAKIGDAATIEAEVQASRLIHENQLCPSVMPVIDSIRIDENRAAMITPFYPMPVSHATVTEPTIVNVALCGIATIKAFSNKNMCHGDIKPSNMMFQAGSRTVISIDFGSCKEYGNMLAETSPLFGLDCGNQASLRYDLTCLAASIMLLSGIKLDKIATREDALSELASRSGVHITLANLCLDESVSNLDDMWEQIQTLVRVALPNADFVVDLNEIWPKRM</sequence>
<dbReference type="AlphaFoldDB" id="A0A9K3KPA3"/>